<evidence type="ECO:0000256" key="1">
    <source>
        <dbReference type="ARBA" id="ARBA00006658"/>
    </source>
</evidence>
<comment type="caution">
    <text evidence="3">The sequence shown here is derived from an EMBL/GenBank/DDBJ whole genome shotgun (WGS) entry which is preliminary data.</text>
</comment>
<dbReference type="InterPro" id="IPR007303">
    <property type="entry name" value="TIP41-like"/>
</dbReference>
<dbReference type="PANTHER" id="PTHR21021">
    <property type="entry name" value="GAF/PUTATIVE CYTOSKELETAL PROTEIN"/>
    <property type="match status" value="1"/>
</dbReference>
<gene>
    <name evidence="3" type="ORF">APTSU1_000087000</name>
</gene>
<name>A0ABQ0EEY3_APOSI</name>
<dbReference type="Proteomes" id="UP001623349">
    <property type="component" value="Unassembled WGS sequence"/>
</dbReference>
<evidence type="ECO:0000313" key="3">
    <source>
        <dbReference type="EMBL" id="GAB1285640.1"/>
    </source>
</evidence>
<evidence type="ECO:0000313" key="4">
    <source>
        <dbReference type="Proteomes" id="UP001623349"/>
    </source>
</evidence>
<dbReference type="EMBL" id="BAAFST010000001">
    <property type="protein sequence ID" value="GAB1285640.1"/>
    <property type="molecule type" value="Genomic_DNA"/>
</dbReference>
<keyword evidence="4" id="KW-1185">Reference proteome</keyword>
<reference evidence="3 4" key="1">
    <citation type="submission" date="2024-08" db="EMBL/GenBank/DDBJ databases">
        <title>The draft genome of Apodemus speciosus.</title>
        <authorList>
            <person name="Nabeshima K."/>
            <person name="Suzuki S."/>
            <person name="Onuma M."/>
        </authorList>
    </citation>
    <scope>NUCLEOTIDE SEQUENCE [LARGE SCALE GENOMIC DNA]</scope>
    <source>
        <strain evidence="3">IB14-021</strain>
    </source>
</reference>
<comment type="similarity">
    <text evidence="1">Belongs to the TIP41 family.</text>
</comment>
<evidence type="ECO:0000256" key="2">
    <source>
        <dbReference type="ARBA" id="ARBA00018951"/>
    </source>
</evidence>
<protein>
    <recommendedName>
        <fullName evidence="2">TIP41-like protein</fullName>
    </recommendedName>
</protein>
<organism evidence="3 4">
    <name type="scientific">Apodemus speciosus</name>
    <name type="common">Large Japanese field mouse</name>
    <dbReference type="NCBI Taxonomy" id="105296"/>
    <lineage>
        <taxon>Eukaryota</taxon>
        <taxon>Metazoa</taxon>
        <taxon>Chordata</taxon>
        <taxon>Craniata</taxon>
        <taxon>Vertebrata</taxon>
        <taxon>Euteleostomi</taxon>
        <taxon>Mammalia</taxon>
        <taxon>Eutheria</taxon>
        <taxon>Euarchontoglires</taxon>
        <taxon>Glires</taxon>
        <taxon>Rodentia</taxon>
        <taxon>Myomorpha</taxon>
        <taxon>Muroidea</taxon>
        <taxon>Muridae</taxon>
        <taxon>Murinae</taxon>
        <taxon>Apodemus</taxon>
    </lineage>
</organism>
<proteinExistence type="inferred from homology"/>
<dbReference type="InterPro" id="IPR051330">
    <property type="entry name" value="Phosphatase_reg/MetRdx"/>
</dbReference>
<dbReference type="Pfam" id="PF04176">
    <property type="entry name" value="TIP41"/>
    <property type="match status" value="2"/>
</dbReference>
<dbReference type="PANTHER" id="PTHR21021:SF16">
    <property type="entry name" value="TIP41-LIKE PROTEIN"/>
    <property type="match status" value="1"/>
</dbReference>
<sequence length="314" mass="36156">MMIHGFQSSHQDFSFGPWKLTASKTHIMKSADVEKKSVEKGMDNSGTEPSFRARLADELHMPSLPEMMFGDNVLRIQHGSGFGIEFNATDALRCVNNYQGMLKVACAEEWQESRTEGEHSKEVLKPYDWTYTTDYKGTLLGESLKLKVVPTTDHIDTEKLKAREQIKFFEEVLLFEDELHDHGVSSLSVKIMCAWRWRRSGVRASELELQVLQIAIVMPSSFFLLLRFFLRIDGVLIRMNDTRLYHEADKTYMLREYTSRESKIANLMHVPPSLFTEPNEISQYLPIKEAVCEKLVFPERIDPNPVDSQTLPSE</sequence>
<accession>A0ABQ0EEY3</accession>